<proteinExistence type="predicted"/>
<protein>
    <submittedName>
        <fullName evidence="2">Uncharacterized protein</fullName>
    </submittedName>
</protein>
<accession>A0A8S1JSD9</accession>
<name>A0A8S1JSD9_PARPR</name>
<comment type="caution">
    <text evidence="2">The sequence shown here is derived from an EMBL/GenBank/DDBJ whole genome shotgun (WGS) entry which is preliminary data.</text>
</comment>
<feature type="compositionally biased region" description="Polar residues" evidence="1">
    <location>
        <begin position="70"/>
        <end position="94"/>
    </location>
</feature>
<evidence type="ECO:0000256" key="1">
    <source>
        <dbReference type="SAM" id="MobiDB-lite"/>
    </source>
</evidence>
<gene>
    <name evidence="2" type="ORF">PPRIM_AZ9-3.1.T0080536</name>
</gene>
<evidence type="ECO:0000313" key="2">
    <source>
        <dbReference type="EMBL" id="CAD8044967.1"/>
    </source>
</evidence>
<evidence type="ECO:0000313" key="3">
    <source>
        <dbReference type="Proteomes" id="UP000688137"/>
    </source>
</evidence>
<sequence>MKNSICQRNLVQNFIIDGGAYRANVNQSILTSRQSRLPSFKNPPPISTPSSPKEQKMMWKTNIGFQNDLSFISNRNKSPGQSSQKKSYSPQLYSITRKPFQLQLGGDQQMLNHHSKSKEKRPMRNSIYS</sequence>
<keyword evidence="3" id="KW-1185">Reference proteome</keyword>
<organism evidence="2 3">
    <name type="scientific">Paramecium primaurelia</name>
    <dbReference type="NCBI Taxonomy" id="5886"/>
    <lineage>
        <taxon>Eukaryota</taxon>
        <taxon>Sar</taxon>
        <taxon>Alveolata</taxon>
        <taxon>Ciliophora</taxon>
        <taxon>Intramacronucleata</taxon>
        <taxon>Oligohymenophorea</taxon>
        <taxon>Peniculida</taxon>
        <taxon>Parameciidae</taxon>
        <taxon>Paramecium</taxon>
    </lineage>
</organism>
<reference evidence="2" key="1">
    <citation type="submission" date="2021-01" db="EMBL/GenBank/DDBJ databases">
        <authorList>
            <consortium name="Genoscope - CEA"/>
            <person name="William W."/>
        </authorList>
    </citation>
    <scope>NUCLEOTIDE SEQUENCE</scope>
</reference>
<feature type="region of interest" description="Disordered" evidence="1">
    <location>
        <begin position="33"/>
        <end position="54"/>
    </location>
</feature>
<dbReference type="EMBL" id="CAJJDM010000004">
    <property type="protein sequence ID" value="CAD8044967.1"/>
    <property type="molecule type" value="Genomic_DNA"/>
</dbReference>
<feature type="compositionally biased region" description="Basic residues" evidence="1">
    <location>
        <begin position="113"/>
        <end position="123"/>
    </location>
</feature>
<feature type="region of interest" description="Disordered" evidence="1">
    <location>
        <begin position="70"/>
        <end position="129"/>
    </location>
</feature>
<dbReference type="AlphaFoldDB" id="A0A8S1JSD9"/>
<dbReference type="Proteomes" id="UP000688137">
    <property type="component" value="Unassembled WGS sequence"/>
</dbReference>